<accession>A0ABD1CHP1</accession>
<gene>
    <name evidence="2" type="ORF">pipiens_004554</name>
</gene>
<feature type="compositionally biased region" description="Basic and acidic residues" evidence="1">
    <location>
        <begin position="21"/>
        <end position="34"/>
    </location>
</feature>
<evidence type="ECO:0000313" key="3">
    <source>
        <dbReference type="Proteomes" id="UP001562425"/>
    </source>
</evidence>
<sequence length="96" mass="10985">MDLAKITILRKPKQSQLNTVETHHGIGHSKELGHRSTRSGHQPRYCFHNSRQMEDDRICEVDGVTIQQPMRADASVITAVTWQRTCGSNRCEEQEL</sequence>
<comment type="caution">
    <text evidence="2">The sequence shown here is derived from an EMBL/GenBank/DDBJ whole genome shotgun (WGS) entry which is preliminary data.</text>
</comment>
<evidence type="ECO:0000313" key="2">
    <source>
        <dbReference type="EMBL" id="KAL1375921.1"/>
    </source>
</evidence>
<reference evidence="2 3" key="1">
    <citation type="submission" date="2024-05" db="EMBL/GenBank/DDBJ databases">
        <title>Culex pipiens pipiens assembly and annotation.</title>
        <authorList>
            <person name="Alout H."/>
            <person name="Durand T."/>
        </authorList>
    </citation>
    <scope>NUCLEOTIDE SEQUENCE [LARGE SCALE GENOMIC DNA]</scope>
    <source>
        <strain evidence="2">HA-2024</strain>
        <tissue evidence="2">Whole body</tissue>
    </source>
</reference>
<name>A0ABD1CHP1_CULPP</name>
<dbReference type="EMBL" id="JBEHCU010012070">
    <property type="protein sequence ID" value="KAL1375921.1"/>
    <property type="molecule type" value="Genomic_DNA"/>
</dbReference>
<keyword evidence="3" id="KW-1185">Reference proteome</keyword>
<dbReference type="Proteomes" id="UP001562425">
    <property type="component" value="Unassembled WGS sequence"/>
</dbReference>
<dbReference type="AlphaFoldDB" id="A0ABD1CHP1"/>
<evidence type="ECO:0000256" key="1">
    <source>
        <dbReference type="SAM" id="MobiDB-lite"/>
    </source>
</evidence>
<proteinExistence type="predicted"/>
<feature type="region of interest" description="Disordered" evidence="1">
    <location>
        <begin position="13"/>
        <end position="43"/>
    </location>
</feature>
<protein>
    <submittedName>
        <fullName evidence="2">Uncharacterized protein</fullName>
    </submittedName>
</protein>
<organism evidence="2 3">
    <name type="scientific">Culex pipiens pipiens</name>
    <name type="common">Northern house mosquito</name>
    <dbReference type="NCBI Taxonomy" id="38569"/>
    <lineage>
        <taxon>Eukaryota</taxon>
        <taxon>Metazoa</taxon>
        <taxon>Ecdysozoa</taxon>
        <taxon>Arthropoda</taxon>
        <taxon>Hexapoda</taxon>
        <taxon>Insecta</taxon>
        <taxon>Pterygota</taxon>
        <taxon>Neoptera</taxon>
        <taxon>Endopterygota</taxon>
        <taxon>Diptera</taxon>
        <taxon>Nematocera</taxon>
        <taxon>Culicoidea</taxon>
        <taxon>Culicidae</taxon>
        <taxon>Culicinae</taxon>
        <taxon>Culicini</taxon>
        <taxon>Culex</taxon>
        <taxon>Culex</taxon>
    </lineage>
</organism>